<dbReference type="AlphaFoldDB" id="A0A2W5D0N9"/>
<protein>
    <recommendedName>
        <fullName evidence="3">DUF3203 domain-containing protein</fullName>
    </recommendedName>
</protein>
<dbReference type="InterPro" id="IPR038079">
    <property type="entry name" value="PA2021-like_sf"/>
</dbReference>
<name>A0A2W5D0N9_9PSED</name>
<evidence type="ECO:0000313" key="1">
    <source>
        <dbReference type="EMBL" id="PZP21990.1"/>
    </source>
</evidence>
<reference evidence="1 2" key="1">
    <citation type="submission" date="2017-08" db="EMBL/GenBank/DDBJ databases">
        <title>Infants hospitalized years apart are colonized by the same room-sourced microbial strains.</title>
        <authorList>
            <person name="Brooks B."/>
            <person name="Olm M.R."/>
            <person name="Firek B.A."/>
            <person name="Baker R."/>
            <person name="Thomas B.C."/>
            <person name="Morowitz M.J."/>
            <person name="Banfield J.F."/>
        </authorList>
    </citation>
    <scope>NUCLEOTIDE SEQUENCE [LARGE SCALE GENOMIC DNA]</scope>
    <source>
        <strain evidence="1">S2_009_000_R2_77</strain>
    </source>
</reference>
<dbReference type="InterPro" id="IPR021564">
    <property type="entry name" value="DUF3203"/>
</dbReference>
<gene>
    <name evidence="1" type="ORF">DI599_17455</name>
</gene>
<accession>A0A2W5D0N9</accession>
<evidence type="ECO:0008006" key="3">
    <source>
        <dbReference type="Google" id="ProtNLM"/>
    </source>
</evidence>
<evidence type="ECO:0000313" key="2">
    <source>
        <dbReference type="Proteomes" id="UP000249198"/>
    </source>
</evidence>
<dbReference type="SUPFAM" id="SSF141447">
    <property type="entry name" value="PA2021-like"/>
    <property type="match status" value="1"/>
</dbReference>
<sequence length="139" mass="15385">MMGHRGAALKSRRCPRPAICVRQVRRCNEGQLTPTKQCLAAPGSIHASSRSQLGNRVITLSRRTAMTIEINTHNSTCAVFVDDRKYESPLDQVRVTTDEATRMSVLEIAGRRQLISEPDAEHLIGAGAEDARFNLLKDD</sequence>
<comment type="caution">
    <text evidence="1">The sequence shown here is derived from an EMBL/GenBank/DDBJ whole genome shotgun (WGS) entry which is preliminary data.</text>
</comment>
<dbReference type="Pfam" id="PF11462">
    <property type="entry name" value="DUF3203"/>
    <property type="match status" value="1"/>
</dbReference>
<dbReference type="EMBL" id="QFOH01000023">
    <property type="protein sequence ID" value="PZP21990.1"/>
    <property type="molecule type" value="Genomic_DNA"/>
</dbReference>
<proteinExistence type="predicted"/>
<dbReference type="Gene3D" id="3.40.1170.40">
    <property type="entry name" value="Protein of unknown function DUF3203"/>
    <property type="match status" value="1"/>
</dbReference>
<organism evidence="1 2">
    <name type="scientific">Pseudomonas kuykendallii</name>
    <dbReference type="NCBI Taxonomy" id="1007099"/>
    <lineage>
        <taxon>Bacteria</taxon>
        <taxon>Pseudomonadati</taxon>
        <taxon>Pseudomonadota</taxon>
        <taxon>Gammaproteobacteria</taxon>
        <taxon>Pseudomonadales</taxon>
        <taxon>Pseudomonadaceae</taxon>
        <taxon>Pseudomonas</taxon>
    </lineage>
</organism>
<dbReference type="Proteomes" id="UP000249198">
    <property type="component" value="Unassembled WGS sequence"/>
</dbReference>